<comment type="similarity">
    <text evidence="1">Belongs to the LysR transcriptional regulatory family.</text>
</comment>
<keyword evidence="2" id="KW-0805">Transcription regulation</keyword>
<dbReference type="GO" id="GO:0003700">
    <property type="term" value="F:DNA-binding transcription factor activity"/>
    <property type="evidence" value="ECO:0007669"/>
    <property type="project" value="InterPro"/>
</dbReference>
<keyword evidence="8" id="KW-1185">Reference proteome</keyword>
<dbReference type="PROSITE" id="PS50931">
    <property type="entry name" value="HTH_LYSR"/>
    <property type="match status" value="1"/>
</dbReference>
<reference evidence="7" key="1">
    <citation type="journal article" date="2019" name="PLoS Negl. Trop. Dis.">
        <title>Revisiting the worldwide diversity of Leptospira species in the environment.</title>
        <authorList>
            <person name="Vincent A.T."/>
            <person name="Schiettekatte O."/>
            <person name="Bourhy P."/>
            <person name="Veyrier F.J."/>
            <person name="Picardeau M."/>
        </authorList>
    </citation>
    <scope>NUCLEOTIDE SEQUENCE [LARGE SCALE GENOMIC DNA]</scope>
    <source>
        <strain evidence="7">201800277</strain>
    </source>
</reference>
<evidence type="ECO:0000256" key="2">
    <source>
        <dbReference type="ARBA" id="ARBA00023015"/>
    </source>
</evidence>
<dbReference type="RefSeq" id="WP_100789299.1">
    <property type="nucleotide sequence ID" value="NZ_NPDQ01000001.1"/>
</dbReference>
<dbReference type="GO" id="GO:0032993">
    <property type="term" value="C:protein-DNA complex"/>
    <property type="evidence" value="ECO:0007669"/>
    <property type="project" value="TreeGrafter"/>
</dbReference>
<protein>
    <submittedName>
        <fullName evidence="7">Hydrogen peroxide-inducible genes activator</fullName>
    </submittedName>
</protein>
<dbReference type="GO" id="GO:0003677">
    <property type="term" value="F:DNA binding"/>
    <property type="evidence" value="ECO:0007669"/>
    <property type="project" value="UniProtKB-KW"/>
</dbReference>
<evidence type="ECO:0000256" key="4">
    <source>
        <dbReference type="ARBA" id="ARBA00023159"/>
    </source>
</evidence>
<evidence type="ECO:0000313" key="8">
    <source>
        <dbReference type="Proteomes" id="UP000297891"/>
    </source>
</evidence>
<dbReference type="EMBL" id="RQFP01000001">
    <property type="protein sequence ID" value="TGK95735.1"/>
    <property type="molecule type" value="Genomic_DNA"/>
</dbReference>
<organism evidence="7 8">
    <name type="scientific">Leptospira brenneri</name>
    <dbReference type="NCBI Taxonomy" id="2023182"/>
    <lineage>
        <taxon>Bacteria</taxon>
        <taxon>Pseudomonadati</taxon>
        <taxon>Spirochaetota</taxon>
        <taxon>Spirochaetia</taxon>
        <taxon>Leptospirales</taxon>
        <taxon>Leptospiraceae</taxon>
        <taxon>Leptospira</taxon>
    </lineage>
</organism>
<dbReference type="InterPro" id="IPR005119">
    <property type="entry name" value="LysR_subst-bd"/>
</dbReference>
<evidence type="ECO:0000256" key="5">
    <source>
        <dbReference type="ARBA" id="ARBA00023163"/>
    </source>
</evidence>
<dbReference type="InterPro" id="IPR036388">
    <property type="entry name" value="WH-like_DNA-bd_sf"/>
</dbReference>
<keyword evidence="4" id="KW-0010">Activator</keyword>
<dbReference type="Proteomes" id="UP000297891">
    <property type="component" value="Unassembled WGS sequence"/>
</dbReference>
<gene>
    <name evidence="7" type="ORF">EHQ30_03630</name>
</gene>
<sequence>MTITQLRYIVALDQFKSFAKAAEHCLVAQPTLSLQIQKVEQELGFELFDRKKNPVITTKLGKAVVDQAKNTLKEADKLFEIAGQWKDEPAGNISIGIIPTVSNYLIPSVYQSLQTEFSKVNFRISELPTLTILEKLESEEIDLGILATPLKIPSIVEHPLYYEPFVVYYPKDVKEKTSSVSMKDIEKYPLLVLGEEHCFRHQSLKICNRNSLAKIESGSVETLKRMVDMGIGVTLLPKLSVDASSKRIVPFDSPEPAREISLVYKKGFYKTKILKKLTNLILDVIPKGYHSKEKFKIIGVSLNQD</sequence>
<evidence type="ECO:0000313" key="7">
    <source>
        <dbReference type="EMBL" id="TGK95735.1"/>
    </source>
</evidence>
<dbReference type="Gene3D" id="3.40.190.10">
    <property type="entry name" value="Periplasmic binding protein-like II"/>
    <property type="match status" value="2"/>
</dbReference>
<dbReference type="Pfam" id="PF00126">
    <property type="entry name" value="HTH_1"/>
    <property type="match status" value="1"/>
</dbReference>
<dbReference type="AlphaFoldDB" id="A0A2M9Y798"/>
<dbReference type="PANTHER" id="PTHR30346:SF26">
    <property type="entry name" value="HYDROGEN PEROXIDE-INDUCIBLE GENES ACTIVATOR"/>
    <property type="match status" value="1"/>
</dbReference>
<evidence type="ECO:0000259" key="6">
    <source>
        <dbReference type="PROSITE" id="PS50931"/>
    </source>
</evidence>
<dbReference type="PRINTS" id="PR00039">
    <property type="entry name" value="HTHLYSR"/>
</dbReference>
<keyword evidence="3" id="KW-0238">DNA-binding</keyword>
<dbReference type="InterPro" id="IPR000847">
    <property type="entry name" value="LysR_HTH_N"/>
</dbReference>
<dbReference type="CDD" id="cd08411">
    <property type="entry name" value="PBP2_OxyR"/>
    <property type="match status" value="1"/>
</dbReference>
<dbReference type="Gene3D" id="1.10.10.10">
    <property type="entry name" value="Winged helix-like DNA-binding domain superfamily/Winged helix DNA-binding domain"/>
    <property type="match status" value="1"/>
</dbReference>
<evidence type="ECO:0000256" key="3">
    <source>
        <dbReference type="ARBA" id="ARBA00023125"/>
    </source>
</evidence>
<proteinExistence type="inferred from homology"/>
<dbReference type="Pfam" id="PF03466">
    <property type="entry name" value="LysR_substrate"/>
    <property type="match status" value="1"/>
</dbReference>
<keyword evidence="5" id="KW-0804">Transcription</keyword>
<dbReference type="InterPro" id="IPR036390">
    <property type="entry name" value="WH_DNA-bd_sf"/>
</dbReference>
<name>A0A2M9Y798_9LEPT</name>
<dbReference type="SUPFAM" id="SSF46785">
    <property type="entry name" value="Winged helix' DNA-binding domain"/>
    <property type="match status" value="1"/>
</dbReference>
<comment type="caution">
    <text evidence="7">The sequence shown here is derived from an EMBL/GenBank/DDBJ whole genome shotgun (WGS) entry which is preliminary data.</text>
</comment>
<accession>A0A2M9Y798</accession>
<dbReference type="PANTHER" id="PTHR30346">
    <property type="entry name" value="TRANSCRIPTIONAL DUAL REGULATOR HCAR-RELATED"/>
    <property type="match status" value="1"/>
</dbReference>
<dbReference type="OrthoDB" id="9803735at2"/>
<feature type="domain" description="HTH lysR-type" evidence="6">
    <location>
        <begin position="1"/>
        <end position="58"/>
    </location>
</feature>
<evidence type="ECO:0000256" key="1">
    <source>
        <dbReference type="ARBA" id="ARBA00009437"/>
    </source>
</evidence>
<dbReference type="FunFam" id="1.10.10.10:FF:000001">
    <property type="entry name" value="LysR family transcriptional regulator"/>
    <property type="match status" value="1"/>
</dbReference>
<dbReference type="SUPFAM" id="SSF53850">
    <property type="entry name" value="Periplasmic binding protein-like II"/>
    <property type="match status" value="1"/>
</dbReference>